<keyword evidence="1" id="KW-0472">Membrane</keyword>
<proteinExistence type="predicted"/>
<reference evidence="2 3" key="1">
    <citation type="submission" date="2018-02" db="EMBL/GenBank/DDBJ databases">
        <title>The genomes of Aspergillus section Nigri reveals drivers in fungal speciation.</title>
        <authorList>
            <consortium name="DOE Joint Genome Institute"/>
            <person name="Vesth T.C."/>
            <person name="Nybo J."/>
            <person name="Theobald S."/>
            <person name="Brandl J."/>
            <person name="Frisvad J.C."/>
            <person name="Nielsen K.F."/>
            <person name="Lyhne E.K."/>
            <person name="Kogle M.E."/>
            <person name="Kuo A."/>
            <person name="Riley R."/>
            <person name="Clum A."/>
            <person name="Nolan M."/>
            <person name="Lipzen A."/>
            <person name="Salamov A."/>
            <person name="Henrissat B."/>
            <person name="Wiebenga A."/>
            <person name="De vries R.P."/>
            <person name="Grigoriev I.V."/>
            <person name="Mortensen U.H."/>
            <person name="Andersen M.R."/>
            <person name="Baker S.E."/>
        </authorList>
    </citation>
    <scope>NUCLEOTIDE SEQUENCE [LARGE SCALE GENOMIC DNA]</scope>
    <source>
        <strain evidence="2 3">CBS 112811</strain>
    </source>
</reference>
<sequence>MFLFCSCSCACACLTDKSISVESHQLLPRYKKKSDVGPANGANIGRCVSAQPGFSFFLFSFFFFLFSLLPFAFAQILWLEPGAARWRSETIWTLLINTVSGHVADPIPTSMAHVPSSESPDPVIVLSRRTIRSQRARTLSHASHLANGHFTAPCLVLPTPVRLHRHWPRRDIGQHFI</sequence>
<dbReference type="Proteomes" id="UP000249526">
    <property type="component" value="Unassembled WGS sequence"/>
</dbReference>
<evidence type="ECO:0000313" key="2">
    <source>
        <dbReference type="EMBL" id="RAH52486.1"/>
    </source>
</evidence>
<dbReference type="RefSeq" id="XP_025510408.1">
    <property type="nucleotide sequence ID" value="XM_025654542.1"/>
</dbReference>
<feature type="transmembrane region" description="Helical" evidence="1">
    <location>
        <begin position="56"/>
        <end position="79"/>
    </location>
</feature>
<gene>
    <name evidence="2" type="ORF">BO85DRAFT_201777</name>
</gene>
<accession>A0A8G1QT94</accession>
<evidence type="ECO:0000313" key="3">
    <source>
        <dbReference type="Proteomes" id="UP000249526"/>
    </source>
</evidence>
<dbReference type="GeneID" id="37157944"/>
<keyword evidence="3" id="KW-1185">Reference proteome</keyword>
<organism evidence="2 3">
    <name type="scientific">Aspergillus piperis CBS 112811</name>
    <dbReference type="NCBI Taxonomy" id="1448313"/>
    <lineage>
        <taxon>Eukaryota</taxon>
        <taxon>Fungi</taxon>
        <taxon>Dikarya</taxon>
        <taxon>Ascomycota</taxon>
        <taxon>Pezizomycotina</taxon>
        <taxon>Eurotiomycetes</taxon>
        <taxon>Eurotiomycetidae</taxon>
        <taxon>Eurotiales</taxon>
        <taxon>Aspergillaceae</taxon>
        <taxon>Aspergillus</taxon>
        <taxon>Aspergillus subgen. Circumdati</taxon>
    </lineage>
</organism>
<keyword evidence="1" id="KW-1133">Transmembrane helix</keyword>
<dbReference type="AlphaFoldDB" id="A0A8G1QT94"/>
<keyword evidence="1" id="KW-0812">Transmembrane</keyword>
<dbReference type="EMBL" id="KZ825084">
    <property type="protein sequence ID" value="RAH52486.1"/>
    <property type="molecule type" value="Genomic_DNA"/>
</dbReference>
<evidence type="ECO:0000256" key="1">
    <source>
        <dbReference type="SAM" id="Phobius"/>
    </source>
</evidence>
<protein>
    <submittedName>
        <fullName evidence="2">Uncharacterized protein</fullName>
    </submittedName>
</protein>
<name>A0A8G1QT94_9EURO</name>